<feature type="transmembrane region" description="Helical" evidence="1">
    <location>
        <begin position="104"/>
        <end position="122"/>
    </location>
</feature>
<keyword evidence="1" id="KW-1133">Transmembrane helix</keyword>
<name>A0A371B5J9_9SPHN</name>
<accession>A0A371B5J9</accession>
<keyword evidence="1" id="KW-0812">Transmembrane</keyword>
<evidence type="ECO:0000256" key="1">
    <source>
        <dbReference type="SAM" id="Phobius"/>
    </source>
</evidence>
<comment type="caution">
    <text evidence="2">The sequence shown here is derived from an EMBL/GenBank/DDBJ whole genome shotgun (WGS) entry which is preliminary data.</text>
</comment>
<feature type="transmembrane region" description="Helical" evidence="1">
    <location>
        <begin position="143"/>
        <end position="160"/>
    </location>
</feature>
<dbReference type="AlphaFoldDB" id="A0A371B5J9"/>
<organism evidence="2 3">
    <name type="scientific">Sphingorhabdus pulchriflava</name>
    <dbReference type="NCBI Taxonomy" id="2292257"/>
    <lineage>
        <taxon>Bacteria</taxon>
        <taxon>Pseudomonadati</taxon>
        <taxon>Pseudomonadota</taxon>
        <taxon>Alphaproteobacteria</taxon>
        <taxon>Sphingomonadales</taxon>
        <taxon>Sphingomonadaceae</taxon>
        <taxon>Sphingorhabdus</taxon>
    </lineage>
</organism>
<keyword evidence="3" id="KW-1185">Reference proteome</keyword>
<gene>
    <name evidence="2" type="ORF">DXH95_13045</name>
</gene>
<feature type="transmembrane region" description="Helical" evidence="1">
    <location>
        <begin position="37"/>
        <end position="56"/>
    </location>
</feature>
<keyword evidence="1" id="KW-0472">Membrane</keyword>
<evidence type="ECO:0008006" key="4">
    <source>
        <dbReference type="Google" id="ProtNLM"/>
    </source>
</evidence>
<reference evidence="3" key="1">
    <citation type="submission" date="2018-08" db="EMBL/GenBank/DDBJ databases">
        <authorList>
            <person name="Kim S.-J."/>
            <person name="Jung G.-Y."/>
        </authorList>
    </citation>
    <scope>NUCLEOTIDE SEQUENCE [LARGE SCALE GENOMIC DNA]</scope>
    <source>
        <strain evidence="3">GY_G</strain>
    </source>
</reference>
<evidence type="ECO:0000313" key="3">
    <source>
        <dbReference type="Proteomes" id="UP000263833"/>
    </source>
</evidence>
<feature type="transmembrane region" description="Helical" evidence="1">
    <location>
        <begin position="77"/>
        <end position="98"/>
    </location>
</feature>
<dbReference type="EMBL" id="QRGP01000002">
    <property type="protein sequence ID" value="RDV02850.1"/>
    <property type="molecule type" value="Genomic_DNA"/>
</dbReference>
<dbReference type="Proteomes" id="UP000263833">
    <property type="component" value="Unassembled WGS sequence"/>
</dbReference>
<proteinExistence type="predicted"/>
<sequence length="198" mass="22174">MAANRLIPFIIALLLSTFAIAAAFYMGTKPSDDALLVARWTARAALPIFLLTYLASSVYRLTPNDVTRALLRQRRQWGLAFALAHSIHLVALLINITLYRPRPLLSLAGGAFAYLFVYLMAITSTDGWKRRLGLRWKQLHSTGMHLTWAVFLVGYGSRAFHADPAYHLEGRIFAPLLLAALAIRLWAKFGRGRRAQPV</sequence>
<feature type="transmembrane region" description="Helical" evidence="1">
    <location>
        <begin position="172"/>
        <end position="187"/>
    </location>
</feature>
<evidence type="ECO:0000313" key="2">
    <source>
        <dbReference type="EMBL" id="RDV02850.1"/>
    </source>
</evidence>
<protein>
    <recommendedName>
        <fullName evidence="4">Ferric oxidoreductase domain-containing protein</fullName>
    </recommendedName>
</protein>